<evidence type="ECO:0000313" key="2">
    <source>
        <dbReference type="EMBL" id="EPR77977.1"/>
    </source>
</evidence>
<feature type="transmembrane region" description="Helical" evidence="1">
    <location>
        <begin position="6"/>
        <end position="32"/>
    </location>
</feature>
<evidence type="ECO:0000256" key="1">
    <source>
        <dbReference type="SAM" id="Phobius"/>
    </source>
</evidence>
<keyword evidence="1" id="KW-0472">Membrane</keyword>
<feature type="non-terminal residue" evidence="2">
    <location>
        <position position="168"/>
    </location>
</feature>
<accession>S7W8B3</accession>
<protein>
    <submittedName>
        <fullName evidence="2">Uncharacterized protein</fullName>
    </submittedName>
</protein>
<dbReference type="VEuPathDB" id="MicrosporidiaDB:SLOPH_566"/>
<dbReference type="EMBL" id="ATCN01001111">
    <property type="protein sequence ID" value="EPR77977.1"/>
    <property type="molecule type" value="Genomic_DNA"/>
</dbReference>
<dbReference type="AlphaFoldDB" id="S7W8B3"/>
<proteinExistence type="predicted"/>
<dbReference type="Proteomes" id="UP000014978">
    <property type="component" value="Unassembled WGS sequence"/>
</dbReference>
<evidence type="ECO:0000313" key="3">
    <source>
        <dbReference type="Proteomes" id="UP000014978"/>
    </source>
</evidence>
<keyword evidence="1" id="KW-1133">Transmembrane helix</keyword>
<sequence length="168" mass="20585">MFSCPILKYNLCLIYLLYFILSMHNIFIFLFVKPLMQTNTKKELFTNILSYIKTSKDKQELDEYHFKLYEILSNTEHTDKEQDNRINTKNKEKSHDNYYIENILKNIKYIDNSFKNKILFLILEKLITEKNNNYEIYLEIYDNVYINRRDKDYNDEDSENRNNIKNNI</sequence>
<keyword evidence="3" id="KW-1185">Reference proteome</keyword>
<reference evidence="3" key="1">
    <citation type="journal article" date="2013" name="PLoS Genet.">
        <title>The genome of Spraguea lophii and the basis of host-microsporidian interactions.</title>
        <authorList>
            <person name="Campbell S.E."/>
            <person name="Williams T.A."/>
            <person name="Yousuf A."/>
            <person name="Soanes D.M."/>
            <person name="Paszkiewicz K.H."/>
            <person name="Williams B.A.P."/>
        </authorList>
    </citation>
    <scope>NUCLEOTIDE SEQUENCE [LARGE SCALE GENOMIC DNA]</scope>
    <source>
        <strain evidence="3">42_110</strain>
    </source>
</reference>
<organism evidence="2 3">
    <name type="scientific">Spraguea lophii (strain 42_110)</name>
    <name type="common">Microsporidian parasite</name>
    <dbReference type="NCBI Taxonomy" id="1358809"/>
    <lineage>
        <taxon>Eukaryota</taxon>
        <taxon>Fungi</taxon>
        <taxon>Fungi incertae sedis</taxon>
        <taxon>Microsporidia</taxon>
        <taxon>Spragueidae</taxon>
        <taxon>Spraguea</taxon>
    </lineage>
</organism>
<comment type="caution">
    <text evidence="2">The sequence shown here is derived from an EMBL/GenBank/DDBJ whole genome shotgun (WGS) entry which is preliminary data.</text>
</comment>
<name>S7W8B3_SPRLO</name>
<keyword evidence="1" id="KW-0812">Transmembrane</keyword>
<dbReference type="HOGENOM" id="CLU_1587563_0_0_1"/>
<dbReference type="InParanoid" id="S7W8B3"/>
<gene>
    <name evidence="2" type="ORF">SLOPH_566</name>
</gene>